<keyword evidence="3" id="KW-1185">Reference proteome</keyword>
<evidence type="ECO:0000313" key="3">
    <source>
        <dbReference type="Proteomes" id="UP000009229"/>
    </source>
</evidence>
<dbReference type="Proteomes" id="UP000009229">
    <property type="component" value="Chromosome"/>
</dbReference>
<dbReference type="InterPro" id="IPR018551">
    <property type="entry name" value="DUF2007"/>
</dbReference>
<protein>
    <recommendedName>
        <fullName evidence="1">DUF2007 domain-containing protein</fullName>
    </recommendedName>
</protein>
<dbReference type="EMBL" id="CP002770">
    <property type="protein sequence ID" value="AEG16595.1"/>
    <property type="molecule type" value="Genomic_DNA"/>
</dbReference>
<evidence type="ECO:0000259" key="1">
    <source>
        <dbReference type="Pfam" id="PF09413"/>
    </source>
</evidence>
<accession>A0AAU8PGM1</accession>
<proteinExistence type="predicted"/>
<feature type="domain" description="DUF2007" evidence="1">
    <location>
        <begin position="3"/>
        <end position="69"/>
    </location>
</feature>
<dbReference type="Pfam" id="PF09413">
    <property type="entry name" value="DUF2007"/>
    <property type="match status" value="1"/>
</dbReference>
<dbReference type="KEGG" id="dku:Desku_3100"/>
<dbReference type="AlphaFoldDB" id="A0AAU8PGM1"/>
<evidence type="ECO:0000313" key="2">
    <source>
        <dbReference type="EMBL" id="AEG16595.1"/>
    </source>
</evidence>
<organism evidence="2 3">
    <name type="scientific">Desulfofundulus kuznetsovii (strain DSM 6115 / VKM B-1805 / 17)</name>
    <name type="common">Desulfotomaculum kuznetsovii</name>
    <dbReference type="NCBI Taxonomy" id="760568"/>
    <lineage>
        <taxon>Bacteria</taxon>
        <taxon>Bacillati</taxon>
        <taxon>Bacillota</taxon>
        <taxon>Clostridia</taxon>
        <taxon>Eubacteriales</taxon>
        <taxon>Peptococcaceae</taxon>
        <taxon>Desulfofundulus</taxon>
    </lineage>
</organism>
<reference evidence="3" key="1">
    <citation type="submission" date="2011-05" db="EMBL/GenBank/DDBJ databases">
        <title>Complete sequence of Desulfotomaculum kuznetsovii DSM 6115.</title>
        <authorList>
            <person name="Lucas S."/>
            <person name="Han J."/>
            <person name="Lapidus A."/>
            <person name="Cheng J.-F."/>
            <person name="Goodwin L."/>
            <person name="Pitluck S."/>
            <person name="Peters L."/>
            <person name="Mikhailova N."/>
            <person name="Lu M."/>
            <person name="Saunders E."/>
            <person name="Han C."/>
            <person name="Tapia R."/>
            <person name="Land M."/>
            <person name="Hauser L."/>
            <person name="Kyrpides N."/>
            <person name="Ivanova N."/>
            <person name="Pagani I."/>
            <person name="Nazina T."/>
            <person name="Ivanova A."/>
            <person name="Parshina S."/>
            <person name="Kuever J."/>
            <person name="Muyzer G."/>
            <person name="Plugge C."/>
            <person name="Stams A."/>
            <person name="Woyke T."/>
        </authorList>
    </citation>
    <scope>NUCLEOTIDE SEQUENCE [LARGE SCALE GENOMIC DNA]</scope>
    <source>
        <strain evidence="3">DSM 6115 / VKM B-1805 / 17</strain>
    </source>
</reference>
<name>A0AAU8PGM1_DESK7</name>
<gene>
    <name evidence="2" type="ordered locus">Desku_3100</name>
</gene>
<sequence>MTWEKLCTAANDLEADMIAGLLNHSGIPTQRKYSGINRFLKVIMGPVVALEIWVPAARIREAREVLAAFTENKA</sequence>
<dbReference type="RefSeq" id="WP_013824105.1">
    <property type="nucleotide sequence ID" value="NC_015573.1"/>
</dbReference>